<reference evidence="7 8" key="1">
    <citation type="submission" date="2018-05" db="EMBL/GenBank/DDBJ databases">
        <title>Genomic Encyclopedia of Type Strains, Phase IV (KMG-IV): sequencing the most valuable type-strain genomes for metagenomic binning, comparative biology and taxonomic classification.</title>
        <authorList>
            <person name="Goeker M."/>
        </authorList>
    </citation>
    <scope>NUCLEOTIDE SEQUENCE [LARGE SCALE GENOMIC DNA]</scope>
    <source>
        <strain evidence="7 8">DSM 16791</strain>
    </source>
</reference>
<evidence type="ECO:0000256" key="2">
    <source>
        <dbReference type="ARBA" id="ARBA00022475"/>
    </source>
</evidence>
<accession>A0A317PR01</accession>
<dbReference type="AlphaFoldDB" id="A0A317PR01"/>
<evidence type="ECO:0000313" key="7">
    <source>
        <dbReference type="EMBL" id="PWW03367.1"/>
    </source>
</evidence>
<keyword evidence="2" id="KW-1003">Cell membrane</keyword>
<dbReference type="PIRSF" id="PIRSF006324">
    <property type="entry name" value="LeuE"/>
    <property type="match status" value="1"/>
</dbReference>
<dbReference type="PANTHER" id="PTHR30086">
    <property type="entry name" value="ARGININE EXPORTER PROTEIN ARGO"/>
    <property type="match status" value="1"/>
</dbReference>
<dbReference type="RefSeq" id="WP_110029942.1">
    <property type="nucleotide sequence ID" value="NZ_QGTR01000001.1"/>
</dbReference>
<evidence type="ECO:0000256" key="1">
    <source>
        <dbReference type="ARBA" id="ARBA00004651"/>
    </source>
</evidence>
<dbReference type="InterPro" id="IPR001123">
    <property type="entry name" value="LeuE-type"/>
</dbReference>
<dbReference type="PANTHER" id="PTHR30086:SF20">
    <property type="entry name" value="ARGININE EXPORTER PROTEIN ARGO-RELATED"/>
    <property type="match status" value="1"/>
</dbReference>
<dbReference type="EMBL" id="QGTR01000001">
    <property type="protein sequence ID" value="PWW03367.1"/>
    <property type="molecule type" value="Genomic_DNA"/>
</dbReference>
<evidence type="ECO:0000256" key="5">
    <source>
        <dbReference type="ARBA" id="ARBA00023136"/>
    </source>
</evidence>
<organism evidence="7 8">
    <name type="scientific">Hoeflea marina</name>
    <dbReference type="NCBI Taxonomy" id="274592"/>
    <lineage>
        <taxon>Bacteria</taxon>
        <taxon>Pseudomonadati</taxon>
        <taxon>Pseudomonadota</taxon>
        <taxon>Alphaproteobacteria</taxon>
        <taxon>Hyphomicrobiales</taxon>
        <taxon>Rhizobiaceae</taxon>
        <taxon>Hoeflea</taxon>
    </lineage>
</organism>
<feature type="transmembrane region" description="Helical" evidence="6">
    <location>
        <begin position="77"/>
        <end position="98"/>
    </location>
</feature>
<evidence type="ECO:0000313" key="8">
    <source>
        <dbReference type="Proteomes" id="UP000246352"/>
    </source>
</evidence>
<name>A0A317PR01_9HYPH</name>
<evidence type="ECO:0000256" key="4">
    <source>
        <dbReference type="ARBA" id="ARBA00022989"/>
    </source>
</evidence>
<gene>
    <name evidence="7" type="ORF">DFR52_10147</name>
</gene>
<dbReference type="GO" id="GO:0005886">
    <property type="term" value="C:plasma membrane"/>
    <property type="evidence" value="ECO:0007669"/>
    <property type="project" value="UniProtKB-SubCell"/>
</dbReference>
<sequence>MTWSQILTFVLATTLLVTSPGPNGVLIARTVPTSGRAAGFATILGFFAAFYVHGTLSILGISIILTKSAIAFAIVKYLGAAYLCWIGVKALVAAWRGVATVPAVTPARRRRTLLKAFGEGFLTNGLNPKVSMFYLAVFPQFIPLNAHPVAWAFLLVYLHSMINVIWFSSIVLLFSKLTRVTRGGRFQRWLKAVTGGVFISFGLKLATLRPSV</sequence>
<comment type="subcellular location">
    <subcellularLocation>
        <location evidence="1">Cell membrane</location>
        <topology evidence="1">Multi-pass membrane protein</topology>
    </subcellularLocation>
</comment>
<evidence type="ECO:0000256" key="6">
    <source>
        <dbReference type="SAM" id="Phobius"/>
    </source>
</evidence>
<dbReference type="OrthoDB" id="9807053at2"/>
<feature type="transmembrane region" description="Helical" evidence="6">
    <location>
        <begin position="37"/>
        <end position="65"/>
    </location>
</feature>
<protein>
    <submittedName>
        <fullName evidence="7">Threonine/homoserine/homoserine lactone efflux protein</fullName>
    </submittedName>
</protein>
<comment type="caution">
    <text evidence="7">The sequence shown here is derived from an EMBL/GenBank/DDBJ whole genome shotgun (WGS) entry which is preliminary data.</text>
</comment>
<evidence type="ECO:0000256" key="3">
    <source>
        <dbReference type="ARBA" id="ARBA00022692"/>
    </source>
</evidence>
<dbReference type="Pfam" id="PF01810">
    <property type="entry name" value="LysE"/>
    <property type="match status" value="1"/>
</dbReference>
<feature type="transmembrane region" description="Helical" evidence="6">
    <location>
        <begin position="149"/>
        <end position="177"/>
    </location>
</feature>
<keyword evidence="8" id="KW-1185">Reference proteome</keyword>
<keyword evidence="4 6" id="KW-1133">Transmembrane helix</keyword>
<keyword evidence="5 6" id="KW-0472">Membrane</keyword>
<keyword evidence="3 6" id="KW-0812">Transmembrane</keyword>
<dbReference type="GO" id="GO:0015171">
    <property type="term" value="F:amino acid transmembrane transporter activity"/>
    <property type="evidence" value="ECO:0007669"/>
    <property type="project" value="TreeGrafter"/>
</dbReference>
<dbReference type="Proteomes" id="UP000246352">
    <property type="component" value="Unassembled WGS sequence"/>
</dbReference>
<proteinExistence type="predicted"/>